<protein>
    <submittedName>
        <fullName evidence="1">Uncharacterized protein</fullName>
    </submittedName>
</protein>
<reference evidence="1 2" key="1">
    <citation type="submission" date="2023-03" db="EMBL/GenBank/DDBJ databases">
        <title>Bacillus Genome Sequencing.</title>
        <authorList>
            <person name="Dunlap C."/>
        </authorList>
    </citation>
    <scope>NUCLEOTIDE SEQUENCE [LARGE SCALE GENOMIC DNA]</scope>
    <source>
        <strain evidence="1 2">BD-533</strain>
    </source>
</reference>
<proteinExistence type="predicted"/>
<dbReference type="RefSeq" id="WP_326070496.1">
    <property type="nucleotide sequence ID" value="NZ_JARLKY010000007.1"/>
</dbReference>
<name>A0ABU6FW03_9BACL</name>
<organism evidence="1 2">
    <name type="scientific">Paenibacillus alba</name>
    <dbReference type="NCBI Taxonomy" id="1197127"/>
    <lineage>
        <taxon>Bacteria</taxon>
        <taxon>Bacillati</taxon>
        <taxon>Bacillota</taxon>
        <taxon>Bacilli</taxon>
        <taxon>Bacillales</taxon>
        <taxon>Paenibacillaceae</taxon>
        <taxon>Paenibacillus</taxon>
    </lineage>
</organism>
<dbReference type="EMBL" id="JARLKY010000007">
    <property type="protein sequence ID" value="MEC0226085.1"/>
    <property type="molecule type" value="Genomic_DNA"/>
</dbReference>
<evidence type="ECO:0000313" key="1">
    <source>
        <dbReference type="EMBL" id="MEC0226085.1"/>
    </source>
</evidence>
<keyword evidence="2" id="KW-1185">Reference proteome</keyword>
<dbReference type="Proteomes" id="UP001338137">
    <property type="component" value="Unassembled WGS sequence"/>
</dbReference>
<gene>
    <name evidence="1" type="ORF">P4I72_02960</name>
</gene>
<accession>A0ABU6FW03</accession>
<evidence type="ECO:0000313" key="2">
    <source>
        <dbReference type="Proteomes" id="UP001338137"/>
    </source>
</evidence>
<comment type="caution">
    <text evidence="1">The sequence shown here is derived from an EMBL/GenBank/DDBJ whole genome shotgun (WGS) entry which is preliminary data.</text>
</comment>
<sequence length="378" mass="42612">MNMQTQQTDSMEIRRLLTEMDGLFDGYMAWLGGQYDAASGGFYYAASSKGLVNAEPDIESTAQALNILERFGLLINLPGGMRQGLVRFFQQKQDAASGYFYDANPLMRDDEVMVARAISYSRNALRKLGGQPLYPLPYEAQQAPAYMSSPESYLAWLQAIPLVNSWRGCDRLSTSSVYVEQVEPAERRADFARTAFDYFARSQDIHLGLWGEGSHYVQISGTFKLHIFYDRFHVPLPKEDRIYQSILYALRHEEAADMCYIRNPIHLLSYMKLDIPPHELREIIEITLANMKRLLRADGGFSRELAHSPTAPNVAQVKQGEYYPEMPQAVHIGGGKVEGDMNAGTQALLIRSVCYQLAGIEAPSLEASQHVWYANTKP</sequence>